<gene>
    <name evidence="2" type="ORF">BLNAU_23472</name>
</gene>
<feature type="compositionally biased region" description="Low complexity" evidence="1">
    <location>
        <begin position="27"/>
        <end position="42"/>
    </location>
</feature>
<protein>
    <submittedName>
        <fullName evidence="2">Uncharacterized protein</fullName>
    </submittedName>
</protein>
<evidence type="ECO:0000313" key="2">
    <source>
        <dbReference type="EMBL" id="KAK2941617.1"/>
    </source>
</evidence>
<sequence length="121" mass="13368">MSTTPEVAESRWKEIGEDDTNQQSFTVTSPPSDSISESVSSTGGREKERWLSVRIGAWPPSGLFTILHSFSTTITLFDDDDFTVVRSADGSNTPFRNDDSTTVIVHGWSPPTFFPARARPQ</sequence>
<dbReference type="EMBL" id="JARBJD010000483">
    <property type="protein sequence ID" value="KAK2941617.1"/>
    <property type="molecule type" value="Genomic_DNA"/>
</dbReference>
<proteinExistence type="predicted"/>
<reference evidence="2 3" key="1">
    <citation type="journal article" date="2022" name="bioRxiv">
        <title>Genomics of Preaxostyla Flagellates Illuminates Evolutionary Transitions and the Path Towards Mitochondrial Loss.</title>
        <authorList>
            <person name="Novak L.V.F."/>
            <person name="Treitli S.C."/>
            <person name="Pyrih J."/>
            <person name="Halakuc P."/>
            <person name="Pipaliya S.V."/>
            <person name="Vacek V."/>
            <person name="Brzon O."/>
            <person name="Soukal P."/>
            <person name="Eme L."/>
            <person name="Dacks J.B."/>
            <person name="Karnkowska A."/>
            <person name="Elias M."/>
            <person name="Hampl V."/>
        </authorList>
    </citation>
    <scope>NUCLEOTIDE SEQUENCE [LARGE SCALE GENOMIC DNA]</scope>
    <source>
        <strain evidence="2">NAU3</strain>
        <tissue evidence="2">Gut</tissue>
    </source>
</reference>
<keyword evidence="3" id="KW-1185">Reference proteome</keyword>
<name>A0ABQ9WQ51_9EUKA</name>
<dbReference type="Proteomes" id="UP001281761">
    <property type="component" value="Unassembled WGS sequence"/>
</dbReference>
<organism evidence="2 3">
    <name type="scientific">Blattamonas nauphoetae</name>
    <dbReference type="NCBI Taxonomy" id="2049346"/>
    <lineage>
        <taxon>Eukaryota</taxon>
        <taxon>Metamonada</taxon>
        <taxon>Preaxostyla</taxon>
        <taxon>Oxymonadida</taxon>
        <taxon>Blattamonas</taxon>
    </lineage>
</organism>
<evidence type="ECO:0000313" key="3">
    <source>
        <dbReference type="Proteomes" id="UP001281761"/>
    </source>
</evidence>
<feature type="region of interest" description="Disordered" evidence="1">
    <location>
        <begin position="1"/>
        <end position="43"/>
    </location>
</feature>
<comment type="caution">
    <text evidence="2">The sequence shown here is derived from an EMBL/GenBank/DDBJ whole genome shotgun (WGS) entry which is preliminary data.</text>
</comment>
<evidence type="ECO:0000256" key="1">
    <source>
        <dbReference type="SAM" id="MobiDB-lite"/>
    </source>
</evidence>
<accession>A0ABQ9WQ51</accession>